<feature type="compositionally biased region" description="Low complexity" evidence="1">
    <location>
        <begin position="770"/>
        <end position="785"/>
    </location>
</feature>
<feature type="compositionally biased region" description="Basic and acidic residues" evidence="1">
    <location>
        <begin position="1068"/>
        <end position="1091"/>
    </location>
</feature>
<feature type="region of interest" description="Disordered" evidence="1">
    <location>
        <begin position="282"/>
        <end position="560"/>
    </location>
</feature>
<feature type="domain" description="Protein kinase" evidence="2">
    <location>
        <begin position="9"/>
        <end position="455"/>
    </location>
</feature>
<feature type="compositionally biased region" description="Polar residues" evidence="1">
    <location>
        <begin position="330"/>
        <end position="360"/>
    </location>
</feature>
<sequence>MAQETGNRLAHFSYIAKGSFALVYAAHLESNGERVAVKVLKPEFHSDEGHCQRFFKEVGIQAMLNHRNLVKLHGLCTLPLSQLIPVTPPGILPHTASSTVGVPGAMPSAHGTATGSPSMGSPLIGCAQGGMGVGIGMGMGSNMGGGAPQPVGMKVAHCWAAVMEAMTDGTLYDLLQVETGHANSPLGLYSLADAVQWLVEVADAMQYLHSRQPMLIHRDIKPENIMLAREPVSGKGSSGGTSASPMRRRQEEKYVAKIGDLGLLVAVDMATGKKVKVERLVQQRQQQQQRPVGVHGHAATESMEAPRAPIPSHLVIPHIPPTTPSPPDSLVQTPAASSILDSQTRVLATPFPSQSRARMQSVSDNSNVVSVPGTLASHLDEPPGAGFLEGPRSGGGPSSEQLIGVRARGTSSPGNSVPAVAGEERGERVGGRSTEVREPERRSLWQQRAGHAPQLSADHGSNLFSSGSSKAGLAATKPQPQQQQQQHSVHSERISGPSSAGGQHPYQLPPPPPQQQQQQRSHLPDSVANAAGVTAGGLPTQSFADPCPPEPMSPSTNSPVAAAPLLSVLGISRHANEHRPSAFCGLGRGDSLPSPLAPMSPRGGRSPTQRTRSLSSSHLTPRTGSSFLPHQSTPSLGPSSFSDSTSGMPSHALPSDAPCPTIPPQSTHGHAAPAGLPPPPHGSAPAPPQFKAVCKHTSNPDLPLWIEPPPVLDSGSHSAPQLTDSLELDGLLGTTQAPASMPPTPKLPHSRRRGSTSHIPHTTTQASSRPPHTQQPSSLPLQLHTQPPPTAQSILSSQSLNLNQLTTHASHALSTTHTPMRPPPSTPPTPTPTRCPSAPHLQQPLPQHDTQLPVPPPHHGYHSQDSLPEPRAHSHQRLQDTHLQDPTMQPHVHTLSHQSQCHHGYSSHAHISSQHAPLYKPHSHRHRYHHHSPQPNPNSELTSLHLIWGKDLDHTSQAIPPNSEHVPPLPPQSPPHQAHHKPDGGIPPPHSHRSDPQLAPLSPPKHQPAIPQAAPHTRALRRGLDLEVLHHATTTTTPSAGSCQALQRGEPQQRISSSLPDSCAPQHEPSHPHPHSDHRTLHPHPHSDHHALPPVASPSQPHSDHHILHHTLHPHPHFDHHALPPVATGHAAAAAAAAAAARQNTAAAGGGGGGGNLAAGLAGLQVQVHAGARGTVESRQPSSQMPESWVSNGPEGQQASKSVQRPAGWSR</sequence>
<feature type="region of interest" description="Disordered" evidence="1">
    <location>
        <begin position="1172"/>
        <end position="1211"/>
    </location>
</feature>
<dbReference type="Pfam" id="PF00069">
    <property type="entry name" value="Pkinase"/>
    <property type="match status" value="1"/>
</dbReference>
<dbReference type="Gene3D" id="3.30.200.20">
    <property type="entry name" value="Phosphorylase Kinase, domain 1"/>
    <property type="match status" value="1"/>
</dbReference>
<dbReference type="Pfam" id="PF07714">
    <property type="entry name" value="PK_Tyr_Ser-Thr"/>
    <property type="match status" value="1"/>
</dbReference>
<feature type="compositionally biased region" description="Polar residues" evidence="1">
    <location>
        <begin position="715"/>
        <end position="724"/>
    </location>
</feature>
<feature type="compositionally biased region" description="Basic and acidic residues" evidence="1">
    <location>
        <begin position="422"/>
        <end position="443"/>
    </location>
</feature>
<dbReference type="PANTHER" id="PTHR44329">
    <property type="entry name" value="SERINE/THREONINE-PROTEIN KINASE TNNI3K-RELATED"/>
    <property type="match status" value="1"/>
</dbReference>
<feature type="region of interest" description="Disordered" evidence="1">
    <location>
        <begin position="954"/>
        <end position="1015"/>
    </location>
</feature>
<evidence type="ECO:0000313" key="3">
    <source>
        <dbReference type="EMBL" id="CAE0503527.1"/>
    </source>
</evidence>
<dbReference type="InterPro" id="IPR011009">
    <property type="entry name" value="Kinase-like_dom_sf"/>
</dbReference>
<feature type="compositionally biased region" description="Pro residues" evidence="1">
    <location>
        <begin position="820"/>
        <end position="833"/>
    </location>
</feature>
<feature type="compositionally biased region" description="Polar residues" evidence="1">
    <location>
        <begin position="1033"/>
        <end position="1045"/>
    </location>
</feature>
<accession>A0A7S3VRT3</accession>
<evidence type="ECO:0000259" key="2">
    <source>
        <dbReference type="PROSITE" id="PS50011"/>
    </source>
</evidence>
<evidence type="ECO:0000256" key="1">
    <source>
        <dbReference type="SAM" id="MobiDB-lite"/>
    </source>
</evidence>
<dbReference type="AlphaFoldDB" id="A0A7S3VRT3"/>
<dbReference type="GO" id="GO:0004674">
    <property type="term" value="F:protein serine/threonine kinase activity"/>
    <property type="evidence" value="ECO:0007669"/>
    <property type="project" value="TreeGrafter"/>
</dbReference>
<feature type="region of interest" description="Disordered" evidence="1">
    <location>
        <begin position="1033"/>
        <end position="1124"/>
    </location>
</feature>
<dbReference type="EMBL" id="HBIP01030634">
    <property type="protein sequence ID" value="CAE0503527.1"/>
    <property type="molecule type" value="Transcribed_RNA"/>
</dbReference>
<name>A0A7S3VRT3_DUNTE</name>
<feature type="compositionally biased region" description="Low complexity" evidence="1">
    <location>
        <begin position="361"/>
        <end position="371"/>
    </location>
</feature>
<feature type="compositionally biased region" description="Polar residues" evidence="1">
    <location>
        <begin position="756"/>
        <end position="768"/>
    </location>
</feature>
<dbReference type="PANTHER" id="PTHR44329:SF289">
    <property type="entry name" value="SERINE_THREONINE-PROTEIN KINASE VIK"/>
    <property type="match status" value="1"/>
</dbReference>
<reference evidence="3" key="1">
    <citation type="submission" date="2021-01" db="EMBL/GenBank/DDBJ databases">
        <authorList>
            <person name="Corre E."/>
            <person name="Pelletier E."/>
            <person name="Niang G."/>
            <person name="Scheremetjew M."/>
            <person name="Finn R."/>
            <person name="Kale V."/>
            <person name="Holt S."/>
            <person name="Cochrane G."/>
            <person name="Meng A."/>
            <person name="Brown T."/>
            <person name="Cohen L."/>
        </authorList>
    </citation>
    <scope>NUCLEOTIDE SEQUENCE</scope>
    <source>
        <strain evidence="3">CCMP1320</strain>
    </source>
</reference>
<feature type="compositionally biased region" description="Polar residues" evidence="1">
    <location>
        <begin position="606"/>
        <end position="648"/>
    </location>
</feature>
<feature type="region of interest" description="Disordered" evidence="1">
    <location>
        <begin position="230"/>
        <end position="249"/>
    </location>
</feature>
<dbReference type="InterPro" id="IPR008271">
    <property type="entry name" value="Ser/Thr_kinase_AS"/>
</dbReference>
<dbReference type="PROSITE" id="PS50011">
    <property type="entry name" value="PROTEIN_KINASE_DOM"/>
    <property type="match status" value="1"/>
</dbReference>
<feature type="compositionally biased region" description="Pro residues" evidence="1">
    <location>
        <begin position="318"/>
        <end position="327"/>
    </location>
</feature>
<dbReference type="GO" id="GO:0005524">
    <property type="term" value="F:ATP binding"/>
    <property type="evidence" value="ECO:0007669"/>
    <property type="project" value="InterPro"/>
</dbReference>
<dbReference type="SMART" id="SM00220">
    <property type="entry name" value="S_TKc"/>
    <property type="match status" value="1"/>
</dbReference>
<feature type="compositionally biased region" description="Basic and acidic residues" evidence="1">
    <location>
        <begin position="868"/>
        <end position="883"/>
    </location>
</feature>
<feature type="region of interest" description="Disordered" evidence="1">
    <location>
        <begin position="579"/>
        <end position="793"/>
    </location>
</feature>
<dbReference type="InterPro" id="IPR001245">
    <property type="entry name" value="Ser-Thr/Tyr_kinase_cat_dom"/>
</dbReference>
<dbReference type="PROSITE" id="PS00108">
    <property type="entry name" value="PROTEIN_KINASE_ST"/>
    <property type="match status" value="1"/>
</dbReference>
<proteinExistence type="predicted"/>
<feature type="region of interest" description="Disordered" evidence="1">
    <location>
        <begin position="812"/>
        <end position="941"/>
    </location>
</feature>
<gene>
    <name evidence="3" type="ORF">DTER00134_LOCUS18600</name>
</gene>
<feature type="compositionally biased region" description="Basic residues" evidence="1">
    <location>
        <begin position="921"/>
        <end position="932"/>
    </location>
</feature>
<dbReference type="SUPFAM" id="SSF56112">
    <property type="entry name" value="Protein kinase-like (PK-like)"/>
    <property type="match status" value="1"/>
</dbReference>
<dbReference type="InterPro" id="IPR051681">
    <property type="entry name" value="Ser/Thr_Kinases-Pseudokinases"/>
</dbReference>
<organism evidence="3">
    <name type="scientific">Dunaliella tertiolecta</name>
    <name type="common">Green alga</name>
    <dbReference type="NCBI Taxonomy" id="3047"/>
    <lineage>
        <taxon>Eukaryota</taxon>
        <taxon>Viridiplantae</taxon>
        <taxon>Chlorophyta</taxon>
        <taxon>core chlorophytes</taxon>
        <taxon>Chlorophyceae</taxon>
        <taxon>CS clade</taxon>
        <taxon>Chlamydomonadales</taxon>
        <taxon>Dunaliellaceae</taxon>
        <taxon>Dunaliella</taxon>
    </lineage>
</organism>
<feature type="compositionally biased region" description="Pro residues" evidence="1">
    <location>
        <begin position="675"/>
        <end position="688"/>
    </location>
</feature>
<dbReference type="InterPro" id="IPR000719">
    <property type="entry name" value="Prot_kinase_dom"/>
</dbReference>
<feature type="compositionally biased region" description="Polar residues" evidence="1">
    <location>
        <begin position="1177"/>
        <end position="1203"/>
    </location>
</feature>
<dbReference type="Gene3D" id="1.10.510.10">
    <property type="entry name" value="Transferase(Phosphotransferase) domain 1"/>
    <property type="match status" value="1"/>
</dbReference>
<protein>
    <recommendedName>
        <fullName evidence="2">Protein kinase domain-containing protein</fullName>
    </recommendedName>
</protein>